<protein>
    <submittedName>
        <fullName evidence="1">Uncharacterized protein</fullName>
    </submittedName>
</protein>
<keyword evidence="2" id="KW-1185">Reference proteome</keyword>
<comment type="caution">
    <text evidence="1">The sequence shown here is derived from an EMBL/GenBank/DDBJ whole genome shotgun (WGS) entry which is preliminary data.</text>
</comment>
<evidence type="ECO:0000313" key="2">
    <source>
        <dbReference type="Proteomes" id="UP000747110"/>
    </source>
</evidence>
<gene>
    <name evidence="1" type="ORF">Vretifemale_7812</name>
</gene>
<dbReference type="Proteomes" id="UP000747110">
    <property type="component" value="Unassembled WGS sequence"/>
</dbReference>
<reference evidence="1" key="1">
    <citation type="journal article" date="2021" name="Proc. Natl. Acad. Sci. U.S.A.">
        <title>Three genomes in the algal genus Volvox reveal the fate of a haploid sex-determining region after a transition to homothallism.</title>
        <authorList>
            <person name="Yamamoto K."/>
            <person name="Hamaji T."/>
            <person name="Kawai-Toyooka H."/>
            <person name="Matsuzaki R."/>
            <person name="Takahashi F."/>
            <person name="Nishimura Y."/>
            <person name="Kawachi M."/>
            <person name="Noguchi H."/>
            <person name="Minakuchi Y."/>
            <person name="Umen J.G."/>
            <person name="Toyoda A."/>
            <person name="Nozaki H."/>
        </authorList>
    </citation>
    <scope>NUCLEOTIDE SEQUENCE</scope>
    <source>
        <strain evidence="1">NIES-3786</strain>
    </source>
</reference>
<dbReference type="AlphaFoldDB" id="A0A8J4C9X9"/>
<dbReference type="OrthoDB" id="560434at2759"/>
<proteinExistence type="predicted"/>
<sequence length="242" mass="26190">MTGHCLILTDQKAVSPGYAAAIRFEGEAELHPGLLSDLLGQIADEVWAEVLAKIPELAAFSSRVISEKTRGYTIGKTPFTMMSLAKNLTVELHLDFNDAHWTLIIWMHGGIGPILKGWFGIPALGLRFLPTTMTIAVFNAASLTHGTMECSIPAGSSACRFGSSHFLRMPDLENLVCLRLGAESSGISLEELKDMAAKARQKSAKGKVCALRSELIAAGKAELVDGDVEAWKDPAVQWRPWS</sequence>
<name>A0A8J4C9X9_9CHLO</name>
<dbReference type="EMBL" id="BNCP01000013">
    <property type="protein sequence ID" value="GIL78400.1"/>
    <property type="molecule type" value="Genomic_DNA"/>
</dbReference>
<accession>A0A8J4C9X9</accession>
<evidence type="ECO:0000313" key="1">
    <source>
        <dbReference type="EMBL" id="GIL78400.1"/>
    </source>
</evidence>
<organism evidence="1 2">
    <name type="scientific">Volvox reticuliferus</name>
    <dbReference type="NCBI Taxonomy" id="1737510"/>
    <lineage>
        <taxon>Eukaryota</taxon>
        <taxon>Viridiplantae</taxon>
        <taxon>Chlorophyta</taxon>
        <taxon>core chlorophytes</taxon>
        <taxon>Chlorophyceae</taxon>
        <taxon>CS clade</taxon>
        <taxon>Chlamydomonadales</taxon>
        <taxon>Volvocaceae</taxon>
        <taxon>Volvox</taxon>
    </lineage>
</organism>